<dbReference type="InterPro" id="IPR007078">
    <property type="entry name" value="Haem_export_protD_CcmD"/>
</dbReference>
<comment type="caution">
    <text evidence="13">The sequence shown here is derived from an EMBL/GenBank/DDBJ whole genome shotgun (WGS) entry which is preliminary data.</text>
</comment>
<keyword evidence="9 12" id="KW-0201">Cytochrome c-type biogenesis</keyword>
<dbReference type="STRING" id="646.BJD16_17875"/>
<evidence type="ECO:0000256" key="9">
    <source>
        <dbReference type="ARBA" id="ARBA00022748"/>
    </source>
</evidence>
<evidence type="ECO:0000313" key="13">
    <source>
        <dbReference type="EMBL" id="OHY90778.1"/>
    </source>
</evidence>
<comment type="subcellular location">
    <subcellularLocation>
        <location evidence="2 12">Cell inner membrane</location>
        <topology evidence="2 12">Single-pass membrane protein</topology>
    </subcellularLocation>
</comment>
<dbReference type="PANTHER" id="PTHR37531">
    <property type="entry name" value="HEME EXPORTER PROTEIN D"/>
    <property type="match status" value="1"/>
</dbReference>
<evidence type="ECO:0000256" key="6">
    <source>
        <dbReference type="ARBA" id="ARBA00022475"/>
    </source>
</evidence>
<evidence type="ECO:0000256" key="4">
    <source>
        <dbReference type="ARBA" id="ARBA00016461"/>
    </source>
</evidence>
<evidence type="ECO:0000256" key="2">
    <source>
        <dbReference type="ARBA" id="ARBA00004377"/>
    </source>
</evidence>
<name>A0A1S2CRX5_AERSO</name>
<keyword evidence="7 12" id="KW-0997">Cell inner membrane</keyword>
<evidence type="ECO:0000256" key="1">
    <source>
        <dbReference type="ARBA" id="ARBA00002442"/>
    </source>
</evidence>
<dbReference type="NCBIfam" id="TIGR03141">
    <property type="entry name" value="cytochro_ccmD"/>
    <property type="match status" value="1"/>
</dbReference>
<dbReference type="AlphaFoldDB" id="A0A1S2CRX5"/>
<dbReference type="PANTHER" id="PTHR37531:SF1">
    <property type="entry name" value="HEME EXPORTER PROTEIN D"/>
    <property type="match status" value="1"/>
</dbReference>
<keyword evidence="11 12" id="KW-0472">Membrane</keyword>
<organism evidence="13 14">
    <name type="scientific">Aeromonas sobria</name>
    <dbReference type="NCBI Taxonomy" id="646"/>
    <lineage>
        <taxon>Bacteria</taxon>
        <taxon>Pseudomonadati</taxon>
        <taxon>Pseudomonadota</taxon>
        <taxon>Gammaproteobacteria</taxon>
        <taxon>Aeromonadales</taxon>
        <taxon>Aeromonadaceae</taxon>
        <taxon>Aeromonas</taxon>
    </lineage>
</organism>
<comment type="similarity">
    <text evidence="3 12">Belongs to the CcmD/CycX/HelD family.</text>
</comment>
<dbReference type="GeneID" id="58922358"/>
<dbReference type="Pfam" id="PF04995">
    <property type="entry name" value="CcmD"/>
    <property type="match status" value="1"/>
</dbReference>
<comment type="function">
    <text evidence="1 12">Required for the export of heme to the periplasm for the biogenesis of c-type cytochromes.</text>
</comment>
<dbReference type="GO" id="GO:1903607">
    <property type="term" value="P:cytochrome c biosynthetic process"/>
    <property type="evidence" value="ECO:0007669"/>
    <property type="project" value="TreeGrafter"/>
</dbReference>
<feature type="transmembrane region" description="Helical" evidence="12">
    <location>
        <begin position="15"/>
        <end position="35"/>
    </location>
</feature>
<evidence type="ECO:0000256" key="7">
    <source>
        <dbReference type="ARBA" id="ARBA00022519"/>
    </source>
</evidence>
<dbReference type="GO" id="GO:0015886">
    <property type="term" value="P:heme transport"/>
    <property type="evidence" value="ECO:0007669"/>
    <property type="project" value="InterPro"/>
</dbReference>
<dbReference type="InterPro" id="IPR052075">
    <property type="entry name" value="Heme_exporter_D"/>
</dbReference>
<evidence type="ECO:0000256" key="8">
    <source>
        <dbReference type="ARBA" id="ARBA00022692"/>
    </source>
</evidence>
<sequence length="68" mass="7701">MHFASFSDFMAMGGYAFYVWLSFGITFACLIGIIISTRIKTRSLLGELRSKQASEARRMAARQMENTL</sequence>
<dbReference type="RefSeq" id="WP_042020694.1">
    <property type="nucleotide sequence ID" value="NZ_CDBW01000017.1"/>
</dbReference>
<evidence type="ECO:0000256" key="10">
    <source>
        <dbReference type="ARBA" id="ARBA00022989"/>
    </source>
</evidence>
<dbReference type="GO" id="GO:0017004">
    <property type="term" value="P:cytochrome complex assembly"/>
    <property type="evidence" value="ECO:0007669"/>
    <property type="project" value="UniProtKB-KW"/>
</dbReference>
<dbReference type="EMBL" id="MKFU01000026">
    <property type="protein sequence ID" value="OHY90778.1"/>
    <property type="molecule type" value="Genomic_DNA"/>
</dbReference>
<evidence type="ECO:0000256" key="11">
    <source>
        <dbReference type="ARBA" id="ARBA00023136"/>
    </source>
</evidence>
<proteinExistence type="inferred from homology"/>
<reference evidence="13 14" key="1">
    <citation type="submission" date="2016-09" db="EMBL/GenBank/DDBJ databases">
        <title>Draft Genome Sequence of Aeromonas sobria Strain 08005, Isolated from Sick Rana catesbeiana.</title>
        <authorList>
            <person name="Yang Q."/>
        </authorList>
    </citation>
    <scope>NUCLEOTIDE SEQUENCE [LARGE SCALE GENOMIC DNA]</scope>
    <source>
        <strain evidence="13 14">08005</strain>
    </source>
</reference>
<keyword evidence="5 12" id="KW-0813">Transport</keyword>
<evidence type="ECO:0000256" key="12">
    <source>
        <dbReference type="RuleBase" id="RU363101"/>
    </source>
</evidence>
<dbReference type="Proteomes" id="UP000179934">
    <property type="component" value="Unassembled WGS sequence"/>
</dbReference>
<keyword evidence="6 12" id="KW-1003">Cell membrane</keyword>
<dbReference type="OrthoDB" id="9815607at2"/>
<gene>
    <name evidence="13" type="ORF">BJD16_17875</name>
</gene>
<evidence type="ECO:0000313" key="14">
    <source>
        <dbReference type="Proteomes" id="UP000179934"/>
    </source>
</evidence>
<protein>
    <recommendedName>
        <fullName evidence="4 12">Heme exporter protein D</fullName>
    </recommendedName>
</protein>
<evidence type="ECO:0000256" key="3">
    <source>
        <dbReference type="ARBA" id="ARBA00008741"/>
    </source>
</evidence>
<dbReference type="GO" id="GO:0005886">
    <property type="term" value="C:plasma membrane"/>
    <property type="evidence" value="ECO:0007669"/>
    <property type="project" value="UniProtKB-SubCell"/>
</dbReference>
<keyword evidence="10 12" id="KW-1133">Transmembrane helix</keyword>
<keyword evidence="8 12" id="KW-0812">Transmembrane</keyword>
<evidence type="ECO:0000256" key="5">
    <source>
        <dbReference type="ARBA" id="ARBA00022448"/>
    </source>
</evidence>
<accession>A0A1S2CRX5</accession>